<dbReference type="RefSeq" id="WP_007618043.1">
    <property type="nucleotide sequence ID" value="NZ_BAEO01000015.1"/>
</dbReference>
<dbReference type="AlphaFoldDB" id="K6Y333"/>
<dbReference type="InterPro" id="IPR036249">
    <property type="entry name" value="Thioredoxin-like_sf"/>
</dbReference>
<dbReference type="eggNOG" id="COG1393">
    <property type="taxonomic scope" value="Bacteria"/>
</dbReference>
<keyword evidence="6" id="KW-1185">Reference proteome</keyword>
<dbReference type="Pfam" id="PF03960">
    <property type="entry name" value="ArsC"/>
    <property type="match status" value="1"/>
</dbReference>
<sequence>MSDLKILHNPRCSKSRQTLQLLQEKGFEPQIIEYLKTSVSADELTDIISQLGFSSARQLMRKGEDVYKEHNLADPNLSEDSLIGAMLDNPKLIERPIVLNKGKAAIGRPPESVLDIL</sequence>
<organism evidence="5 6">
    <name type="scientific">Paraglaciecola arctica BSs20135</name>
    <dbReference type="NCBI Taxonomy" id="493475"/>
    <lineage>
        <taxon>Bacteria</taxon>
        <taxon>Pseudomonadati</taxon>
        <taxon>Pseudomonadota</taxon>
        <taxon>Gammaproteobacteria</taxon>
        <taxon>Alteromonadales</taxon>
        <taxon>Alteromonadaceae</taxon>
        <taxon>Paraglaciecola</taxon>
    </lineage>
</organism>
<dbReference type="PANTHER" id="PTHR30041:SF4">
    <property type="entry name" value="ARSENATE REDUCTASE"/>
    <property type="match status" value="1"/>
</dbReference>
<reference evidence="5 6" key="1">
    <citation type="journal article" date="2017" name="Antonie Van Leeuwenhoek">
        <title>Rhizobium rhizosphaerae sp. nov., a novel species isolated from rice rhizosphere.</title>
        <authorList>
            <person name="Zhao J.J."/>
            <person name="Zhang J."/>
            <person name="Zhang R.J."/>
            <person name="Zhang C.W."/>
            <person name="Yin H.Q."/>
            <person name="Zhang X.X."/>
        </authorList>
    </citation>
    <scope>NUCLEOTIDE SEQUENCE [LARGE SCALE GENOMIC DNA]</scope>
    <source>
        <strain evidence="5 6">BSs20135</strain>
    </source>
</reference>
<dbReference type="STRING" id="493475.GARC_1350"/>
<evidence type="ECO:0000313" key="6">
    <source>
        <dbReference type="Proteomes" id="UP000006327"/>
    </source>
</evidence>
<evidence type="ECO:0000313" key="5">
    <source>
        <dbReference type="EMBL" id="GAC18326.1"/>
    </source>
</evidence>
<dbReference type="EC" id="1.20.4.1" evidence="4"/>
<dbReference type="InterPro" id="IPR006659">
    <property type="entry name" value="Arsenate_reductase"/>
</dbReference>
<dbReference type="NCBIfam" id="TIGR00014">
    <property type="entry name" value="arsC"/>
    <property type="match status" value="1"/>
</dbReference>
<dbReference type="InterPro" id="IPR006660">
    <property type="entry name" value="Arsenate_reductase-like"/>
</dbReference>
<comment type="catalytic activity">
    <reaction evidence="4">
        <text>[glutaredoxin]-dithiol + arsenate + glutathione + H(+) = glutathionyl-S-S-[glutaredoxin] + arsenite + H2O</text>
        <dbReference type="Rhea" id="RHEA:22016"/>
        <dbReference type="Rhea" id="RHEA-COMP:10729"/>
        <dbReference type="Rhea" id="RHEA-COMP:17668"/>
        <dbReference type="ChEBI" id="CHEBI:15377"/>
        <dbReference type="ChEBI" id="CHEBI:15378"/>
        <dbReference type="ChEBI" id="CHEBI:29242"/>
        <dbReference type="ChEBI" id="CHEBI:29950"/>
        <dbReference type="ChEBI" id="CHEBI:48597"/>
        <dbReference type="ChEBI" id="CHEBI:57925"/>
        <dbReference type="ChEBI" id="CHEBI:146199"/>
        <dbReference type="EC" id="1.20.4.1"/>
    </reaction>
</comment>
<comment type="caution">
    <text evidence="5">The sequence shown here is derived from an EMBL/GenBank/DDBJ whole genome shotgun (WGS) entry which is preliminary data.</text>
</comment>
<dbReference type="PROSITE" id="PS51353">
    <property type="entry name" value="ARSC"/>
    <property type="match status" value="1"/>
</dbReference>
<dbReference type="Gene3D" id="3.40.30.10">
    <property type="entry name" value="Glutaredoxin"/>
    <property type="match status" value="1"/>
</dbReference>
<evidence type="ECO:0000256" key="1">
    <source>
        <dbReference type="ARBA" id="ARBA00007198"/>
    </source>
</evidence>
<comment type="similarity">
    <text evidence="1 3 4">Belongs to the ArsC family.</text>
</comment>
<evidence type="ECO:0000256" key="4">
    <source>
        <dbReference type="RuleBase" id="RU362029"/>
    </source>
</evidence>
<proteinExistence type="inferred from homology"/>
<keyword evidence="2 4" id="KW-0560">Oxidoreductase</keyword>
<dbReference type="CDD" id="cd03034">
    <property type="entry name" value="ArsC_ArsC"/>
    <property type="match status" value="1"/>
</dbReference>
<dbReference type="SUPFAM" id="SSF52833">
    <property type="entry name" value="Thioredoxin-like"/>
    <property type="match status" value="1"/>
</dbReference>
<dbReference type="OrthoDB" id="9790554at2"/>
<accession>K6Y333</accession>
<evidence type="ECO:0000256" key="2">
    <source>
        <dbReference type="ARBA" id="ARBA00023002"/>
    </source>
</evidence>
<protein>
    <recommendedName>
        <fullName evidence="4">Arsenate reductase</fullName>
        <ecNumber evidence="4">1.20.4.1</ecNumber>
    </recommendedName>
</protein>
<dbReference type="GO" id="GO:0008794">
    <property type="term" value="F:arsenate reductase (glutaredoxin) activity"/>
    <property type="evidence" value="ECO:0007669"/>
    <property type="project" value="UniProtKB-UniRule"/>
</dbReference>
<evidence type="ECO:0000256" key="3">
    <source>
        <dbReference type="PROSITE-ProRule" id="PRU01282"/>
    </source>
</evidence>
<name>K6Y333_9ALTE</name>
<dbReference type="PANTHER" id="PTHR30041">
    <property type="entry name" value="ARSENATE REDUCTASE"/>
    <property type="match status" value="1"/>
</dbReference>
<dbReference type="Proteomes" id="UP000006327">
    <property type="component" value="Unassembled WGS sequence"/>
</dbReference>
<gene>
    <name evidence="5" type="primary">arsC</name>
    <name evidence="5" type="ORF">GARC_1350</name>
</gene>
<dbReference type="EMBL" id="BAEO01000015">
    <property type="protein sequence ID" value="GAC18326.1"/>
    <property type="molecule type" value="Genomic_DNA"/>
</dbReference>